<comment type="similarity">
    <text evidence="2">Belongs to the bacterial solute-binding protein 1 family.</text>
</comment>
<gene>
    <name evidence="4" type="ORF">DF168_01568</name>
</gene>
<dbReference type="Proteomes" id="UP000247465">
    <property type="component" value="Chromosome"/>
</dbReference>
<dbReference type="Gene3D" id="3.40.190.10">
    <property type="entry name" value="Periplasmic binding protein-like II"/>
    <property type="match status" value="1"/>
</dbReference>
<dbReference type="EMBL" id="CP029803">
    <property type="protein sequence ID" value="AWT60360.1"/>
    <property type="molecule type" value="Genomic_DNA"/>
</dbReference>
<dbReference type="Pfam" id="PF01547">
    <property type="entry name" value="SBP_bac_1"/>
    <property type="match status" value="1"/>
</dbReference>
<evidence type="ECO:0000256" key="1">
    <source>
        <dbReference type="ARBA" id="ARBA00004418"/>
    </source>
</evidence>
<dbReference type="PANTHER" id="PTHR43649:SF12">
    <property type="entry name" value="DIACETYLCHITOBIOSE BINDING PROTEIN DASA"/>
    <property type="match status" value="1"/>
</dbReference>
<dbReference type="InterPro" id="IPR050490">
    <property type="entry name" value="Bact_solute-bd_prot1"/>
</dbReference>
<dbReference type="KEGG" id="mtar:DF168_01568"/>
<dbReference type="SUPFAM" id="SSF53850">
    <property type="entry name" value="Periplasmic binding protein-like II"/>
    <property type="match status" value="1"/>
</dbReference>
<dbReference type="PANTHER" id="PTHR43649">
    <property type="entry name" value="ARABINOSE-BINDING PROTEIN-RELATED"/>
    <property type="match status" value="1"/>
</dbReference>
<name>A0A2Z4AML0_9BACT</name>
<dbReference type="GO" id="GO:0042597">
    <property type="term" value="C:periplasmic space"/>
    <property type="evidence" value="ECO:0007669"/>
    <property type="project" value="UniProtKB-SubCell"/>
</dbReference>
<evidence type="ECO:0000256" key="2">
    <source>
        <dbReference type="ARBA" id="ARBA00008520"/>
    </source>
</evidence>
<reference evidence="4 5" key="1">
    <citation type="submission" date="2018-06" db="EMBL/GenBank/DDBJ databases">
        <title>Draft Genome Sequence of a Novel Marine Bacterium Related to the Verrucomicrobia.</title>
        <authorList>
            <person name="Vosseberg J."/>
            <person name="Martijn J."/>
            <person name="Ettema T.J.G."/>
        </authorList>
    </citation>
    <scope>NUCLEOTIDE SEQUENCE [LARGE SCALE GENOMIC DNA]</scope>
    <source>
        <strain evidence="4">TARA_B100001123</strain>
    </source>
</reference>
<keyword evidence="3" id="KW-1133">Transmembrane helix</keyword>
<keyword evidence="3" id="KW-0812">Transmembrane</keyword>
<keyword evidence="3" id="KW-0472">Membrane</keyword>
<evidence type="ECO:0000256" key="3">
    <source>
        <dbReference type="SAM" id="Phobius"/>
    </source>
</evidence>
<feature type="transmembrane region" description="Helical" evidence="3">
    <location>
        <begin position="7"/>
        <end position="27"/>
    </location>
</feature>
<evidence type="ECO:0000313" key="5">
    <source>
        <dbReference type="Proteomes" id="UP000247465"/>
    </source>
</evidence>
<dbReference type="InterPro" id="IPR006059">
    <property type="entry name" value="SBP"/>
</dbReference>
<dbReference type="AlphaFoldDB" id="A0A2Z4AML0"/>
<accession>A0A2Z4AML0</accession>
<comment type="subcellular location">
    <subcellularLocation>
        <location evidence="1">Periplasm</location>
    </subcellularLocation>
</comment>
<proteinExistence type="inferred from homology"/>
<sequence length="490" mass="56628">MTFPIRISLIFIAGCVSLYWMFGHTFLRYSQTAEDQPMVIAHWGDHIDYQMWSEIFEAFRQKHPDIRVERRHLPSTRYHQKIQQQIVSDTAPDLFMIQDEPFPHLMASGKLADLSPYLKAKNRWGENGEVVKGQYWGTAVREFGKYDLESGEWKQWGMPVWGGCNLLFYNKANWNRARIQVSNSPNMPGLEKSDDGWWYVNDNKWTLDEFIEVCIRLTMDLDGDGRTDQYALQPTGAVNWLPFHWALGASWLDEETFTKTTFYGPECEASLTLLRDMRLKFKVMPEASDFGALNLNTAFFTGMVSILNTGTYGLIYLNASGIDYDILHFPRGEGGRRFTRFFWEGMAMSRGSQHKKEAWQFLDFLTSLAGQKILANYQVSLPSLMESEPYFMNAERAPKTGQNVDIYKFTEAARTYARRQPINVHYGLMQRAVAKSMAALVSEDENSRLTPRQAIARYLFETPELLEKIPPVDPVAAVERYRSVWKAMSE</sequence>
<protein>
    <submittedName>
        <fullName evidence="4">Uncharacterized protein</fullName>
    </submittedName>
</protein>
<organism evidence="4 5">
    <name type="scientific">Candidatus Moanibacter tarae</name>
    <dbReference type="NCBI Taxonomy" id="2200854"/>
    <lineage>
        <taxon>Bacteria</taxon>
        <taxon>Pseudomonadati</taxon>
        <taxon>Verrucomicrobiota</taxon>
        <taxon>Opitutia</taxon>
        <taxon>Puniceicoccales</taxon>
        <taxon>Puniceicoccales incertae sedis</taxon>
        <taxon>Candidatus Moanibacter</taxon>
    </lineage>
</organism>
<evidence type="ECO:0000313" key="4">
    <source>
        <dbReference type="EMBL" id="AWT60360.1"/>
    </source>
</evidence>
<dbReference type="CDD" id="cd13585">
    <property type="entry name" value="PBP2_TMBP_like"/>
    <property type="match status" value="1"/>
</dbReference>